<organism evidence="1">
    <name type="scientific">Populus alba</name>
    <name type="common">White poplar</name>
    <dbReference type="NCBI Taxonomy" id="43335"/>
    <lineage>
        <taxon>Eukaryota</taxon>
        <taxon>Viridiplantae</taxon>
        <taxon>Streptophyta</taxon>
        <taxon>Embryophyta</taxon>
        <taxon>Tracheophyta</taxon>
        <taxon>Spermatophyta</taxon>
        <taxon>Magnoliopsida</taxon>
        <taxon>eudicotyledons</taxon>
        <taxon>Gunneridae</taxon>
        <taxon>Pentapetalae</taxon>
        <taxon>rosids</taxon>
        <taxon>fabids</taxon>
        <taxon>Malpighiales</taxon>
        <taxon>Salicaceae</taxon>
        <taxon>Saliceae</taxon>
        <taxon>Populus</taxon>
    </lineage>
</organism>
<dbReference type="AlphaFoldDB" id="A0A4U5QEP6"/>
<name>A0A4U5QEP6_POPAL</name>
<dbReference type="EMBL" id="RCHU01000296">
    <property type="protein sequence ID" value="TKS08449.1"/>
    <property type="molecule type" value="Genomic_DNA"/>
</dbReference>
<sequence>MAKNKRKAIVACRQDSAHIVGPNVHDNDGDGSAVLGLQVATAFEADAVSCPLLGSGSGGRLHRRLSDDEILDKDQLDFNFTDEECEDSPRAPAMLPAPPLSSPPPLLPVEASPPLLPKKVMLSAPIIWPQKVVYETLSKYWALLSCTLAILVSFRWLQHVVPTTNKIGPQPPPQISPPMVQGHPQENNIQEASKDAARPEAALENSAGWVIVVSRKSSKQCKGKAVGWFLRPGAG</sequence>
<comment type="caution">
    <text evidence="1">The sequence shown here is derived from an EMBL/GenBank/DDBJ whole genome shotgun (WGS) entry which is preliminary data.</text>
</comment>
<gene>
    <name evidence="1" type="ORF">D5086_0000103300</name>
</gene>
<reference evidence="1" key="1">
    <citation type="submission" date="2018-10" db="EMBL/GenBank/DDBJ databases">
        <title>Population genomic analysis revealed the cold adaptation of white poplar.</title>
        <authorList>
            <person name="Liu Y.-J."/>
        </authorList>
    </citation>
    <scope>NUCLEOTIDE SEQUENCE [LARGE SCALE GENOMIC DNA]</scope>
    <source>
        <strain evidence="1">PAL-ZL1</strain>
    </source>
</reference>
<proteinExistence type="predicted"/>
<evidence type="ECO:0000313" key="1">
    <source>
        <dbReference type="EMBL" id="TKS08449.1"/>
    </source>
</evidence>
<accession>A0A4U5QEP6</accession>
<protein>
    <submittedName>
        <fullName evidence="1">Uncharacterized protein</fullName>
    </submittedName>
</protein>